<dbReference type="Gene3D" id="3.40.50.300">
    <property type="entry name" value="P-loop containing nucleotide triphosphate hydrolases"/>
    <property type="match status" value="2"/>
</dbReference>
<feature type="coiled-coil region" evidence="12">
    <location>
        <begin position="277"/>
        <end position="378"/>
    </location>
</feature>
<keyword evidence="16" id="KW-1185">Reference proteome</keyword>
<evidence type="ECO:0000256" key="9">
    <source>
        <dbReference type="ARBA" id="ARBA00023172"/>
    </source>
</evidence>
<evidence type="ECO:0000256" key="7">
    <source>
        <dbReference type="ARBA" id="ARBA00022840"/>
    </source>
</evidence>
<comment type="similarity">
    <text evidence="3">Belongs to the SMC family. SMC6 subfamily.</text>
</comment>
<sequence>MSNRKRSRAADDDGSPEVEIESANSSFRQNYNKRSRVTLASERGGSVVSDEEDYLAGFEDGPEEEDYTMHQDSSDDELEEDNLDEAHATQIVTKQMNQYNENLASEQGVIQEVYCRNFMCHSNLRVKFGPLINFIIGHNGSGKSAVLTALQVCLGGRAVGTNRGKSMKDMIKEGQESATLAVKIKNEGEDAYKPDIYGVSITVERHFSKSGSSGFRLKNDQDKIISNKKSDVDDMLDYFALQLDNPINVLTQDMARAFLSNSTPSEKYRFFIRGTQLEMLDQDYKLTEERLDNTQEKLRLRQDDIAVLKAKAQKAEERKKQLDRAASIQTKIEETARVHAWAQVKEEENLLAGCEQDVSNKEAEVQELEEAAQAVSDTHEARVSAKEAAERAVEALREALPPLEEASTDAEAKFIKNKDDLTAAHRENRTIKDSIQKAKADVRRLQGHVTDEEARLAGAAGDEHTARLNHLEELKEKAQTAKREHKEHCDRKADIEKASTLAKARYDAAQPTEQKARQALDSAKRGKEQLERGQGRPYAPYDRNMERLLKEMDRETRWKVKPVGPMGFHISLLRPEWSPILEKVFGGALGGFVVANRYDQDLLSNIMRRVGCGPIPIYICPKTEPLDMTDKEPPAGVETILRALRIDNTMVLNQLIISNYIDTTCLVKGLKEATAFMYPENGQQRHQRVKATIALIKPGHGTRLDVTRSNQPKSTPVHPWHGPPRMKVDQAEQLALQERNIRDAARELTEAQQKVTQLRDALTKANQAVTAFKQQEGKLKTAAQKAEDAVEALESEIESSRPQDGKLQALEEQLTEARNEQTAQEEAFEDSVIAKDKLNEVAKELKPDMEEKQQALELQKRRIAKAEKKLESCETRRTDALWVKNEAIAKVDSAKGHVERLEAKRDKQKARVEEFVGQAEEVCPRVPVTASVQELDERLETLKAQYKEEQKRAGGSREELTLAYVQAHKAYSDAKSQTESLTETSRLLQKSLRERRRRWGLFRKYITVRARLNFSYLLQERAFRGQVLMNHAEKKLDIVVEPDPTKTSVAGRQARTLSGGEKSFSTICLLLSIWEAMGSPIRCLDEFDVFMDSVNRTQSMAMMIQAARRAVGRQFILITPQAMGNVEMGDDVKIHKMRDPERAREPGQAGLPFAAEA</sequence>
<dbReference type="STRING" id="1047168.A0A0F4GS63"/>
<feature type="coiled-coil region" evidence="12">
    <location>
        <begin position="435"/>
        <end position="491"/>
    </location>
</feature>
<protein>
    <submittedName>
        <fullName evidence="15">Dna repair protein rad18</fullName>
    </submittedName>
</protein>
<evidence type="ECO:0000256" key="6">
    <source>
        <dbReference type="ARBA" id="ARBA00022763"/>
    </source>
</evidence>
<evidence type="ECO:0000256" key="8">
    <source>
        <dbReference type="ARBA" id="ARBA00023054"/>
    </source>
</evidence>
<comment type="subcellular location">
    <subcellularLocation>
        <location evidence="2">Chromosome</location>
    </subcellularLocation>
    <subcellularLocation>
        <location evidence="1">Nucleus</location>
    </subcellularLocation>
</comment>
<feature type="domain" description="RecF/RecN/SMC N-terminal" evidence="14">
    <location>
        <begin position="110"/>
        <end position="1122"/>
    </location>
</feature>
<evidence type="ECO:0000313" key="15">
    <source>
        <dbReference type="EMBL" id="KJX99882.1"/>
    </source>
</evidence>
<dbReference type="PANTHER" id="PTHR19306:SF6">
    <property type="entry name" value="STRUCTURAL MAINTENANCE OF CHROMOSOMES PROTEIN 6"/>
    <property type="match status" value="1"/>
</dbReference>
<evidence type="ECO:0000256" key="1">
    <source>
        <dbReference type="ARBA" id="ARBA00004123"/>
    </source>
</evidence>
<keyword evidence="6" id="KW-0227">DNA damage</keyword>
<dbReference type="InterPro" id="IPR027417">
    <property type="entry name" value="P-loop_NTPase"/>
</dbReference>
<keyword evidence="9" id="KW-0233">DNA recombination</keyword>
<keyword evidence="5" id="KW-0547">Nucleotide-binding</keyword>
<keyword evidence="4" id="KW-0158">Chromosome</keyword>
<evidence type="ECO:0000259" key="14">
    <source>
        <dbReference type="Pfam" id="PF02463"/>
    </source>
</evidence>
<evidence type="ECO:0000256" key="4">
    <source>
        <dbReference type="ARBA" id="ARBA00022454"/>
    </source>
</evidence>
<dbReference type="GO" id="GO:0035861">
    <property type="term" value="C:site of double-strand break"/>
    <property type="evidence" value="ECO:0007669"/>
    <property type="project" value="TreeGrafter"/>
</dbReference>
<comment type="caution">
    <text evidence="15">The sequence shown here is derived from an EMBL/GenBank/DDBJ whole genome shotgun (WGS) entry which is preliminary data.</text>
</comment>
<evidence type="ECO:0000256" key="3">
    <source>
        <dbReference type="ARBA" id="ARBA00006793"/>
    </source>
</evidence>
<gene>
    <name evidence="15" type="ORF">TI39_contig348g00023</name>
</gene>
<evidence type="ECO:0000256" key="12">
    <source>
        <dbReference type="SAM" id="Coils"/>
    </source>
</evidence>
<accession>A0A0F4GS63</accession>
<name>A0A0F4GS63_9PEZI</name>
<keyword evidence="10" id="KW-0234">DNA repair</keyword>
<dbReference type="EMBL" id="LAFY01000340">
    <property type="protein sequence ID" value="KJX99882.1"/>
    <property type="molecule type" value="Genomic_DNA"/>
</dbReference>
<evidence type="ECO:0000256" key="2">
    <source>
        <dbReference type="ARBA" id="ARBA00004286"/>
    </source>
</evidence>
<dbReference type="InterPro" id="IPR003395">
    <property type="entry name" value="RecF/RecN/SMC_N"/>
</dbReference>
<evidence type="ECO:0000313" key="16">
    <source>
        <dbReference type="Proteomes" id="UP000033647"/>
    </source>
</evidence>
<feature type="compositionally biased region" description="Acidic residues" evidence="13">
    <location>
        <begin position="49"/>
        <end position="66"/>
    </location>
</feature>
<organism evidence="15 16">
    <name type="scientific">Zymoseptoria brevis</name>
    <dbReference type="NCBI Taxonomy" id="1047168"/>
    <lineage>
        <taxon>Eukaryota</taxon>
        <taxon>Fungi</taxon>
        <taxon>Dikarya</taxon>
        <taxon>Ascomycota</taxon>
        <taxon>Pezizomycotina</taxon>
        <taxon>Dothideomycetes</taxon>
        <taxon>Dothideomycetidae</taxon>
        <taxon>Mycosphaerellales</taxon>
        <taxon>Mycosphaerellaceae</taxon>
        <taxon>Zymoseptoria</taxon>
    </lineage>
</organism>
<dbReference type="GO" id="GO:0003697">
    <property type="term" value="F:single-stranded DNA binding"/>
    <property type="evidence" value="ECO:0007669"/>
    <property type="project" value="TreeGrafter"/>
</dbReference>
<dbReference type="Proteomes" id="UP000033647">
    <property type="component" value="Unassembled WGS sequence"/>
</dbReference>
<feature type="region of interest" description="Disordered" evidence="13">
    <location>
        <begin position="1"/>
        <end position="81"/>
    </location>
</feature>
<dbReference type="GO" id="GO:0005524">
    <property type="term" value="F:ATP binding"/>
    <property type="evidence" value="ECO:0007669"/>
    <property type="project" value="UniProtKB-KW"/>
</dbReference>
<keyword evidence="7" id="KW-0067">ATP-binding</keyword>
<feature type="coiled-coil region" evidence="12">
    <location>
        <begin position="727"/>
        <end position="959"/>
    </location>
</feature>
<evidence type="ECO:0000256" key="13">
    <source>
        <dbReference type="SAM" id="MobiDB-lite"/>
    </source>
</evidence>
<dbReference type="AlphaFoldDB" id="A0A0F4GS63"/>
<evidence type="ECO:0000256" key="5">
    <source>
        <dbReference type="ARBA" id="ARBA00022741"/>
    </source>
</evidence>
<dbReference type="GO" id="GO:0030915">
    <property type="term" value="C:Smc5-Smc6 complex"/>
    <property type="evidence" value="ECO:0007669"/>
    <property type="project" value="TreeGrafter"/>
</dbReference>
<dbReference type="OrthoDB" id="10072614at2759"/>
<evidence type="ECO:0000256" key="11">
    <source>
        <dbReference type="ARBA" id="ARBA00023242"/>
    </source>
</evidence>
<dbReference type="GO" id="GO:0000724">
    <property type="term" value="P:double-strand break repair via homologous recombination"/>
    <property type="evidence" value="ECO:0007669"/>
    <property type="project" value="TreeGrafter"/>
</dbReference>
<reference evidence="15 16" key="1">
    <citation type="submission" date="2015-03" db="EMBL/GenBank/DDBJ databases">
        <title>RNA-seq based gene annotation and comparative genomics of four Zymoseptoria species reveal species-specific pathogenicity related genes and transposable element activity.</title>
        <authorList>
            <person name="Grandaubert J."/>
            <person name="Bhattacharyya A."/>
            <person name="Stukenbrock E.H."/>
        </authorList>
    </citation>
    <scope>NUCLEOTIDE SEQUENCE [LARGE SCALE GENOMIC DNA]</scope>
    <source>
        <strain evidence="15 16">Zb18110</strain>
    </source>
</reference>
<proteinExistence type="inferred from homology"/>
<evidence type="ECO:0000256" key="10">
    <source>
        <dbReference type="ARBA" id="ARBA00023204"/>
    </source>
</evidence>
<keyword evidence="8 12" id="KW-0175">Coiled coil</keyword>
<dbReference type="GO" id="GO:0003684">
    <property type="term" value="F:damaged DNA binding"/>
    <property type="evidence" value="ECO:0007669"/>
    <property type="project" value="TreeGrafter"/>
</dbReference>
<dbReference type="SUPFAM" id="SSF52540">
    <property type="entry name" value="P-loop containing nucleoside triphosphate hydrolases"/>
    <property type="match status" value="1"/>
</dbReference>
<feature type="compositionally biased region" description="Basic and acidic residues" evidence="13">
    <location>
        <begin position="514"/>
        <end position="534"/>
    </location>
</feature>
<dbReference type="Pfam" id="PF02463">
    <property type="entry name" value="SMC_N"/>
    <property type="match status" value="1"/>
</dbReference>
<feature type="region of interest" description="Disordered" evidence="13">
    <location>
        <begin position="504"/>
        <end position="540"/>
    </location>
</feature>
<dbReference type="GO" id="GO:0005634">
    <property type="term" value="C:nucleus"/>
    <property type="evidence" value="ECO:0007669"/>
    <property type="project" value="UniProtKB-SubCell"/>
</dbReference>
<keyword evidence="11" id="KW-0539">Nucleus</keyword>
<dbReference type="PANTHER" id="PTHR19306">
    <property type="entry name" value="STRUCTURAL MAINTENANCE OF CHROMOSOMES 5,6 SMC5, SMC6"/>
    <property type="match status" value="1"/>
</dbReference>